<dbReference type="GO" id="GO:0006314">
    <property type="term" value="P:intron homing"/>
    <property type="evidence" value="ECO:0007669"/>
    <property type="project" value="UniProtKB-KW"/>
</dbReference>
<reference evidence="9" key="2">
    <citation type="submission" date="2001-01" db="EMBL/GenBank/DDBJ databases">
        <authorList>
            <person name="Kerscher S.J."/>
        </authorList>
    </citation>
    <scope>NUCLEOTIDE SEQUENCE</scope>
    <source>
        <strain evidence="9">W29</strain>
    </source>
</reference>
<dbReference type="Pfam" id="PF00115">
    <property type="entry name" value="COX1"/>
    <property type="match status" value="1"/>
</dbReference>
<proteinExistence type="inferred from homology"/>
<dbReference type="GO" id="GO:0020037">
    <property type="term" value="F:heme binding"/>
    <property type="evidence" value="ECO:0007669"/>
    <property type="project" value="InterPro"/>
</dbReference>
<dbReference type="InParanoid" id="Q9B6E5"/>
<evidence type="ECO:0000256" key="6">
    <source>
        <dbReference type="ARBA" id="ARBA00022886"/>
    </source>
</evidence>
<dbReference type="KEGG" id="yli:802606"/>
<evidence type="ECO:0000256" key="4">
    <source>
        <dbReference type="ARBA" id="ARBA00022759"/>
    </source>
</evidence>
<keyword evidence="4" id="KW-0255">Endonuclease</keyword>
<evidence type="ECO:0000313" key="9">
    <source>
        <dbReference type="EMBL" id="CAC28094.2"/>
    </source>
</evidence>
<feature type="transmembrane region" description="Helical" evidence="7">
    <location>
        <begin position="108"/>
        <end position="132"/>
    </location>
</feature>
<name>Q9B6E5_YARLI</name>
<evidence type="ECO:0000313" key="10">
    <source>
        <dbReference type="Proteomes" id="UP000001300"/>
    </source>
</evidence>
<dbReference type="GO" id="GO:0005739">
    <property type="term" value="C:mitochondrion"/>
    <property type="evidence" value="ECO:0007669"/>
    <property type="project" value="UniProtKB-ARBA"/>
</dbReference>
<dbReference type="Proteomes" id="UP000001300">
    <property type="component" value="Mitochondrion"/>
</dbReference>
<feature type="transmembrane region" description="Helical" evidence="7">
    <location>
        <begin position="341"/>
        <end position="364"/>
    </location>
</feature>
<geneLocation type="mitochondrion" evidence="9"/>
<organism evidence="9 10">
    <name type="scientific">Yarrowia lipolytica (strain CLIB 122 / E 150)</name>
    <name type="common">Yeast</name>
    <name type="synonym">Candida lipolytica</name>
    <dbReference type="NCBI Taxonomy" id="284591"/>
    <lineage>
        <taxon>Eukaryota</taxon>
        <taxon>Fungi</taxon>
        <taxon>Dikarya</taxon>
        <taxon>Ascomycota</taxon>
        <taxon>Saccharomycotina</taxon>
        <taxon>Dipodascomycetes</taxon>
        <taxon>Dipodascales</taxon>
        <taxon>Dipodascales incertae sedis</taxon>
        <taxon>Yarrowia</taxon>
    </lineage>
</organism>
<keyword evidence="7" id="KW-0812">Transmembrane</keyword>
<dbReference type="InterPro" id="IPR004860">
    <property type="entry name" value="LAGLIDADG_dom"/>
</dbReference>
<dbReference type="InterPro" id="IPR023616">
    <property type="entry name" value="Cyt_c_oxase-like_su1_dom"/>
</dbReference>
<keyword evidence="9" id="KW-0496">Mitochondrion</keyword>
<dbReference type="PRINTS" id="PR01165">
    <property type="entry name" value="CYCOXIDASEI"/>
</dbReference>
<dbReference type="SUPFAM" id="SSF81442">
    <property type="entry name" value="Cytochrome c oxidase subunit I-like"/>
    <property type="match status" value="1"/>
</dbReference>
<keyword evidence="3" id="KW-0540">Nuclease</keyword>
<dbReference type="GeneID" id="802606"/>
<dbReference type="AlphaFoldDB" id="Q9B6E5"/>
<evidence type="ECO:0000256" key="3">
    <source>
        <dbReference type="ARBA" id="ARBA00022722"/>
    </source>
</evidence>
<evidence type="ECO:0000256" key="2">
    <source>
        <dbReference type="ARBA" id="ARBA00010468"/>
    </source>
</evidence>
<dbReference type="GO" id="GO:0022904">
    <property type="term" value="P:respiratory electron transport chain"/>
    <property type="evidence" value="ECO:0000318"/>
    <property type="project" value="GO_Central"/>
</dbReference>
<sequence length="663" mass="74982">MSLKLNIQRWLFSTNAKDIAVLYFIFALFSAMIGTGLSAIIRLELANTGSPFLHGNTQAFNVVITAHAILMIFFFVMPALVGGFGNYLMPLMLGASDMAFARLNNISFWLLVPSLILILTSALVEAGAGTGWTVYFPLAGIQSHSGPAVDLAIFSLHLSGFSSLLGAINFITTFINMRTIGMKYENVPLFAWAVLFTAILLLLSLPVLAAGLTMGIFDRNFNTSFFEYAGGGDAVLYQHLFYWWNHPEVYILIIPGFGIISHAVSAIASKPVFGVQGMIYAMWSIGLLGFCVWSHHMFAVGLDSDTRAYFTSATMVIAVPTSIKIFSWLATLYGGTIRLNVTALFALGFIFLFTIGGLTGVVLANSALDIPFHDRKLNKRFSSQKTPLKDPSLLNIKNDLERGANNILPFFVGLFDGDGNIQVNHWRKKNLQFRLVIELLNNIGNVRMLNLITKELGGKIIFSGIKVKWTMNDAQEIIKLCNIFKEYPLLTKKKRYQLAFLQTFYSIYKNIDKELAMKLYFELRNNKYDSNTYKYLNNKTGCNNNYIPINYNKIDQVYFCNWFAGFIESEGSFSLRVSNNHSFSFSQKDYELMLYCKTFFNIPNKIRDIGNNSYLLECYKKELLDKFTIFFNKYPLYGNKLDQFIEFKNARDKTNFCPPSEDK</sequence>
<feature type="transmembrane region" description="Helical" evidence="7">
    <location>
        <begin position="63"/>
        <end position="88"/>
    </location>
</feature>
<keyword evidence="6" id="KW-0404">Intron homing</keyword>
<dbReference type="InterPro" id="IPR000883">
    <property type="entry name" value="Cyt_C_Oxase_1"/>
</dbReference>
<dbReference type="EMBL" id="AJ307410">
    <property type="protein sequence ID" value="CAC28094.2"/>
    <property type="molecule type" value="Genomic_DNA"/>
</dbReference>
<reference evidence="9" key="1">
    <citation type="journal article" date="2001" name="Comp. Funct. Genomics">
        <title>The complete mitochondrial genome of Yarrowia lipolytica.</title>
        <authorList>
            <person name="Kerscher S."/>
            <person name="Durstewitz G."/>
            <person name="Casaregola S."/>
            <person name="Gaillardin C."/>
            <person name="Brandt U."/>
        </authorList>
    </citation>
    <scope>NUCLEOTIDE SEQUENCE</scope>
    <source>
        <strain evidence="9">W29</strain>
    </source>
</reference>
<feature type="transmembrane region" description="Helical" evidence="7">
    <location>
        <begin position="152"/>
        <end position="177"/>
    </location>
</feature>
<protein>
    <submittedName>
        <fullName evidence="9">COX1-i7 protein, alternatively spliced</fullName>
    </submittedName>
</protein>
<feature type="transmembrane region" description="Helical" evidence="7">
    <location>
        <begin position="21"/>
        <end position="43"/>
    </location>
</feature>
<evidence type="ECO:0000259" key="8">
    <source>
        <dbReference type="PROSITE" id="PS50855"/>
    </source>
</evidence>
<dbReference type="GO" id="GO:0016787">
    <property type="term" value="F:hydrolase activity"/>
    <property type="evidence" value="ECO:0007669"/>
    <property type="project" value="UniProtKB-KW"/>
</dbReference>
<dbReference type="PANTHER" id="PTHR10422:SF18">
    <property type="entry name" value="CYTOCHROME C OXIDASE SUBUNIT 1"/>
    <property type="match status" value="1"/>
</dbReference>
<keyword evidence="7" id="KW-1133">Transmembrane helix</keyword>
<keyword evidence="7" id="KW-0472">Membrane</keyword>
<dbReference type="PROSITE" id="PS50855">
    <property type="entry name" value="COX1"/>
    <property type="match status" value="1"/>
</dbReference>
<keyword evidence="5" id="KW-0378">Hydrolase</keyword>
<dbReference type="InterPro" id="IPR036927">
    <property type="entry name" value="Cyt_c_oxase-like_su1_sf"/>
</dbReference>
<dbReference type="STRING" id="284591.Q9B6E5"/>
<keyword evidence="10" id="KW-1185">Reference proteome</keyword>
<comment type="similarity">
    <text evidence="1">In the C-terminal section; belongs to the LAGLIDADG endonuclease family.</text>
</comment>
<dbReference type="InterPro" id="IPR027434">
    <property type="entry name" value="Homing_endonucl"/>
</dbReference>
<dbReference type="Pfam" id="PF00961">
    <property type="entry name" value="LAGLIDADG_1"/>
    <property type="match status" value="2"/>
</dbReference>
<dbReference type="GO" id="GO:0009060">
    <property type="term" value="P:aerobic respiration"/>
    <property type="evidence" value="ECO:0000318"/>
    <property type="project" value="GO_Central"/>
</dbReference>
<dbReference type="Gene3D" id="1.20.210.10">
    <property type="entry name" value="Cytochrome c oxidase-like, subunit I domain"/>
    <property type="match status" value="1"/>
</dbReference>
<dbReference type="PANTHER" id="PTHR10422">
    <property type="entry name" value="CYTOCHROME C OXIDASE SUBUNIT 1"/>
    <property type="match status" value="1"/>
</dbReference>
<feature type="transmembrane region" description="Helical" evidence="7">
    <location>
        <begin position="189"/>
        <end position="217"/>
    </location>
</feature>
<feature type="transmembrane region" description="Helical" evidence="7">
    <location>
        <begin position="280"/>
        <end position="302"/>
    </location>
</feature>
<dbReference type="RefSeq" id="NP_075426.2">
    <property type="nucleotide sequence ID" value="NC_002659.1"/>
</dbReference>
<dbReference type="GO" id="GO:0004129">
    <property type="term" value="F:cytochrome-c oxidase activity"/>
    <property type="evidence" value="ECO:0007669"/>
    <property type="project" value="InterPro"/>
</dbReference>
<evidence type="ECO:0000256" key="1">
    <source>
        <dbReference type="ARBA" id="ARBA00009332"/>
    </source>
</evidence>
<gene>
    <name evidence="9" type="primary">cox1</name>
</gene>
<feature type="domain" description="Cytochrome oxidase subunit I profile" evidence="8">
    <location>
        <begin position="4"/>
        <end position="374"/>
    </location>
</feature>
<feature type="transmembrane region" description="Helical" evidence="7">
    <location>
        <begin position="249"/>
        <end position="268"/>
    </location>
</feature>
<comment type="similarity">
    <text evidence="2">In the N-terminal section; belongs to the heme-copper respiratory oxidase family.</text>
</comment>
<dbReference type="GO" id="GO:0004519">
    <property type="term" value="F:endonuclease activity"/>
    <property type="evidence" value="ECO:0007669"/>
    <property type="project" value="UniProtKB-KW"/>
</dbReference>
<dbReference type="SUPFAM" id="SSF55608">
    <property type="entry name" value="Homing endonucleases"/>
    <property type="match status" value="2"/>
</dbReference>
<evidence type="ECO:0000256" key="5">
    <source>
        <dbReference type="ARBA" id="ARBA00022801"/>
    </source>
</evidence>
<dbReference type="GO" id="GO:0045277">
    <property type="term" value="C:respiratory chain complex IV"/>
    <property type="evidence" value="ECO:0000318"/>
    <property type="project" value="GO_Central"/>
</dbReference>
<accession>Q9B6E5</accession>
<feature type="transmembrane region" description="Helical" evidence="7">
    <location>
        <begin position="308"/>
        <end position="329"/>
    </location>
</feature>
<dbReference type="Gene3D" id="3.10.28.10">
    <property type="entry name" value="Homing endonucleases"/>
    <property type="match status" value="2"/>
</dbReference>
<evidence type="ECO:0000256" key="7">
    <source>
        <dbReference type="SAM" id="Phobius"/>
    </source>
</evidence>